<dbReference type="RefSeq" id="WP_131557927.1">
    <property type="nucleotide sequence ID" value="NZ_SJSN01000006.1"/>
</dbReference>
<accession>A0A4R0P7K4</accession>
<dbReference type="EMBL" id="SJSN01000006">
    <property type="protein sequence ID" value="TCD10508.1"/>
    <property type="molecule type" value="Genomic_DNA"/>
</dbReference>
<evidence type="ECO:0000313" key="2">
    <source>
        <dbReference type="EMBL" id="TCD10508.1"/>
    </source>
</evidence>
<organism evidence="2 3">
    <name type="scientific">Pedobacter frigidisoli</name>
    <dbReference type="NCBI Taxonomy" id="2530455"/>
    <lineage>
        <taxon>Bacteria</taxon>
        <taxon>Pseudomonadati</taxon>
        <taxon>Bacteroidota</taxon>
        <taxon>Sphingobacteriia</taxon>
        <taxon>Sphingobacteriales</taxon>
        <taxon>Sphingobacteriaceae</taxon>
        <taxon>Pedobacter</taxon>
    </lineage>
</organism>
<keyword evidence="1" id="KW-0472">Membrane</keyword>
<sequence>MMTETNPKLKTLEKIKSFAIALVGAGIFSIGSTYSSAQSSYRIPRILMPVYEIFGNIGLAIAMLILGTGLMYFAYNKFTKNSGRAIYILSFLLIALLSFYAIVFLTNRKPTTVEEVNASIEKHQKKTADEVAQAKRPNLDSELANNYLSKLETLEAKFAKAVDEQDKSMFIACEKEYEKLISTDFGNASKEMGSKPAYKDFIMYNAKVLEKIQVFRLHKWLGE</sequence>
<gene>
    <name evidence="2" type="ORF">EZ449_09175</name>
</gene>
<reference evidence="2 3" key="1">
    <citation type="submission" date="2019-02" db="EMBL/GenBank/DDBJ databases">
        <title>Pedobacter sp. RP-3-11 sp. nov., isolated from Arctic soil.</title>
        <authorList>
            <person name="Dahal R.H."/>
        </authorList>
    </citation>
    <scope>NUCLEOTIDE SEQUENCE [LARGE SCALE GENOMIC DNA]</scope>
    <source>
        <strain evidence="2 3">RP-3-11</strain>
    </source>
</reference>
<protein>
    <submittedName>
        <fullName evidence="2">Uncharacterized protein</fullName>
    </submittedName>
</protein>
<proteinExistence type="predicted"/>
<evidence type="ECO:0000256" key="1">
    <source>
        <dbReference type="SAM" id="Phobius"/>
    </source>
</evidence>
<feature type="transmembrane region" description="Helical" evidence="1">
    <location>
        <begin position="85"/>
        <end position="105"/>
    </location>
</feature>
<name>A0A4R0P7K4_9SPHI</name>
<dbReference type="Proteomes" id="UP000291485">
    <property type="component" value="Unassembled WGS sequence"/>
</dbReference>
<comment type="caution">
    <text evidence="2">The sequence shown here is derived from an EMBL/GenBank/DDBJ whole genome shotgun (WGS) entry which is preliminary data.</text>
</comment>
<dbReference type="AlphaFoldDB" id="A0A4R0P7K4"/>
<dbReference type="OrthoDB" id="1265434at2"/>
<keyword evidence="1" id="KW-1133">Transmembrane helix</keyword>
<dbReference type="SUPFAM" id="SSF103473">
    <property type="entry name" value="MFS general substrate transporter"/>
    <property type="match status" value="1"/>
</dbReference>
<keyword evidence="3" id="KW-1185">Reference proteome</keyword>
<dbReference type="InterPro" id="IPR036259">
    <property type="entry name" value="MFS_trans_sf"/>
</dbReference>
<evidence type="ECO:0000313" key="3">
    <source>
        <dbReference type="Proteomes" id="UP000291485"/>
    </source>
</evidence>
<keyword evidence="1" id="KW-0812">Transmembrane</keyword>
<feature type="transmembrane region" description="Helical" evidence="1">
    <location>
        <begin position="53"/>
        <end position="73"/>
    </location>
</feature>